<accession>A0A132B824</accession>
<dbReference type="AlphaFoldDB" id="A0A132B824"/>
<dbReference type="GeneID" id="28832936"/>
<reference evidence="2 3" key="1">
    <citation type="submission" date="2015-10" db="EMBL/GenBank/DDBJ databases">
        <title>Full genome of DAOMC 229536 Phialocephala scopiformis, a fungal endophyte of spruce producing the potent anti-insectan compound rugulosin.</title>
        <authorList>
            <consortium name="DOE Joint Genome Institute"/>
            <person name="Walker A.K."/>
            <person name="Frasz S.L."/>
            <person name="Seifert K.A."/>
            <person name="Miller J.D."/>
            <person name="Mondo S.J."/>
            <person name="Labutti K."/>
            <person name="Lipzen A."/>
            <person name="Dockter R."/>
            <person name="Kennedy M."/>
            <person name="Grigoriev I.V."/>
            <person name="Spatafora J.W."/>
        </authorList>
    </citation>
    <scope>NUCLEOTIDE SEQUENCE [LARGE SCALE GENOMIC DNA]</scope>
    <source>
        <strain evidence="2 3">CBS 120377</strain>
    </source>
</reference>
<dbReference type="RefSeq" id="XP_018062915.1">
    <property type="nucleotide sequence ID" value="XM_018223210.1"/>
</dbReference>
<feature type="compositionally biased region" description="Basic and acidic residues" evidence="1">
    <location>
        <begin position="34"/>
        <end position="48"/>
    </location>
</feature>
<name>A0A132B824_MOLSC</name>
<feature type="compositionally biased region" description="Basic and acidic residues" evidence="1">
    <location>
        <begin position="1"/>
        <end position="25"/>
    </location>
</feature>
<dbReference type="EMBL" id="KQ947435">
    <property type="protein sequence ID" value="KUJ08560.1"/>
    <property type="molecule type" value="Genomic_DNA"/>
</dbReference>
<proteinExistence type="predicted"/>
<sequence length="533" mass="60745">MFDKIVNDRRYRQAPRKDAKSDSRTRHSFRSKHMRNDNRREEQWSSHENRALNIDVSFPDTFELRDDQAPKARAYARPDCATVSMPSIFKTGYNGSIFDRFGHRDVHAEEPPPSSKRRSFPYVRLDSSDANFFDSSSRVEDDKFHADECMYTQIGGPSTMRPRSGAFGLSGYNSCYNEPSYYDCSLIELAPDTEQAYEDHPHNSFVEDEFLKSLLPAEILSLYQQTPELPLDRHDTINASGHLLEIEAAPIIADSFSHGRALIEEAPLRLYDTFSHQVDTSEDIINEVMVVTGDIMDTMMESVLAVDVVYGNPTLEAELENSPDPPFNSSYHREPRDADISRFLQQMALHTQSAPPPPPLRPHFVDPNHIPLRNLAFEQTTKSQDDHPPSVDSKAQLDRYNKWWTDAQAKTSTTPAVLDGVLRFLPSTPPSPQSEPDWRWAAHKFFCLAFNLQPLSIPQQDTSDFLTFTAPPTQATTNLRALRAQLKLEKVRWHEDKLRSLFGDAVARDERSKSVWSAVIGLKETVERALEES</sequence>
<dbReference type="InParanoid" id="A0A132B824"/>
<evidence type="ECO:0000313" key="3">
    <source>
        <dbReference type="Proteomes" id="UP000070700"/>
    </source>
</evidence>
<evidence type="ECO:0000313" key="2">
    <source>
        <dbReference type="EMBL" id="KUJ08560.1"/>
    </source>
</evidence>
<dbReference type="Proteomes" id="UP000070700">
    <property type="component" value="Unassembled WGS sequence"/>
</dbReference>
<dbReference type="OrthoDB" id="3557539at2759"/>
<keyword evidence="3" id="KW-1185">Reference proteome</keyword>
<dbReference type="KEGG" id="psco:LY89DRAFT_788922"/>
<gene>
    <name evidence="2" type="ORF">LY89DRAFT_788922</name>
</gene>
<organism evidence="2 3">
    <name type="scientific">Mollisia scopiformis</name>
    <name type="common">Conifer needle endophyte fungus</name>
    <name type="synonym">Phialocephala scopiformis</name>
    <dbReference type="NCBI Taxonomy" id="149040"/>
    <lineage>
        <taxon>Eukaryota</taxon>
        <taxon>Fungi</taxon>
        <taxon>Dikarya</taxon>
        <taxon>Ascomycota</taxon>
        <taxon>Pezizomycotina</taxon>
        <taxon>Leotiomycetes</taxon>
        <taxon>Helotiales</taxon>
        <taxon>Mollisiaceae</taxon>
        <taxon>Mollisia</taxon>
    </lineage>
</organism>
<feature type="region of interest" description="Disordered" evidence="1">
    <location>
        <begin position="1"/>
        <end position="48"/>
    </location>
</feature>
<protein>
    <submittedName>
        <fullName evidence="2">Uncharacterized protein</fullName>
    </submittedName>
</protein>
<evidence type="ECO:0000256" key="1">
    <source>
        <dbReference type="SAM" id="MobiDB-lite"/>
    </source>
</evidence>